<dbReference type="PANTHER" id="PTHR14359">
    <property type="entry name" value="HOMO-OLIGOMERIC FLAVIN CONTAINING CYS DECARBOXYLASE FAMILY"/>
    <property type="match status" value="1"/>
</dbReference>
<comment type="catalytic activity">
    <reaction evidence="3 4">
        <text>(R)-4'-phosphopantothenate + L-cysteine + CTP = N-[(R)-4-phosphopantothenoyl]-L-cysteine + CMP + diphosphate + H(+)</text>
        <dbReference type="Rhea" id="RHEA:19397"/>
        <dbReference type="ChEBI" id="CHEBI:10986"/>
        <dbReference type="ChEBI" id="CHEBI:15378"/>
        <dbReference type="ChEBI" id="CHEBI:33019"/>
        <dbReference type="ChEBI" id="CHEBI:35235"/>
        <dbReference type="ChEBI" id="CHEBI:37563"/>
        <dbReference type="ChEBI" id="CHEBI:59458"/>
        <dbReference type="ChEBI" id="CHEBI:60377"/>
        <dbReference type="EC" id="6.3.2.5"/>
    </reaction>
</comment>
<evidence type="ECO:0000313" key="8">
    <source>
        <dbReference type="Proteomes" id="UP000000960"/>
    </source>
</evidence>
<sequence length="408" mass="43450">MLDKTTQPSVCLVICGGIAAYKACEVLRGLQKANCDVRVVMTEDAAQFVGKTTFEALTHHEVVQSLYNNTETPVAHVDLADWADCMVVVPATANIMAKMAHGIADNAASATLLAAHTPVLVAPAMNTHMWINPATQANVALLRQRGIQMVMPESGHLACGYTGDGKLAPVQQIVDSALKVLSGKDTVSAKQDLAGKKLLITAGPTHEKIDPVRFIANCSTGKLGYTIARVAASRGADVTLISGPTYLEAPEGVIIQRVVSAEDMYKACMSVFDDVDAAILTAAVADYTPAHPADHKLKKSLEYLESIDLKETTDILASLSKAKKGQVVVGFAAETNNVLEHAQAKLERKGCSMIVANDVSRPDSTFGSDTDRVAFVTPQGIEQLETLPLSDVASELLDRVAKMLEERA</sequence>
<evidence type="ECO:0000259" key="5">
    <source>
        <dbReference type="Pfam" id="PF02441"/>
    </source>
</evidence>
<dbReference type="GO" id="GO:0010181">
    <property type="term" value="F:FMN binding"/>
    <property type="evidence" value="ECO:0007669"/>
    <property type="project" value="UniProtKB-UniRule"/>
</dbReference>
<feature type="binding site" evidence="3">
    <location>
        <position position="296"/>
    </location>
    <ligand>
        <name>CTP</name>
        <dbReference type="ChEBI" id="CHEBI:37563"/>
    </ligand>
</feature>
<keyword evidence="3 4" id="KW-0285">Flavoprotein</keyword>
<dbReference type="OrthoDB" id="9802554at2"/>
<feature type="region of interest" description="Phosphopantothenoylcysteine decarboxylase" evidence="3">
    <location>
        <begin position="1"/>
        <end position="197"/>
    </location>
</feature>
<dbReference type="SUPFAM" id="SSF52507">
    <property type="entry name" value="Homo-oligomeric flavin-containing Cys decarboxylases, HFCD"/>
    <property type="match status" value="1"/>
</dbReference>
<evidence type="ECO:0000256" key="2">
    <source>
        <dbReference type="ARBA" id="ARBA00023239"/>
    </source>
</evidence>
<dbReference type="STRING" id="521095.Apar_0734"/>
<comment type="cofactor">
    <cofactor evidence="3">
        <name>FMN</name>
        <dbReference type="ChEBI" id="CHEBI:58210"/>
    </cofactor>
    <text evidence="3">Binds 1 FMN per subunit.</text>
</comment>
<dbReference type="GO" id="GO:0015937">
    <property type="term" value="P:coenzyme A biosynthetic process"/>
    <property type="evidence" value="ECO:0007669"/>
    <property type="project" value="UniProtKB-UniRule"/>
</dbReference>
<keyword evidence="3" id="KW-0460">Magnesium</keyword>
<dbReference type="InterPro" id="IPR036551">
    <property type="entry name" value="Flavin_trans-like"/>
</dbReference>
<dbReference type="HOGENOM" id="CLU_033319_0_1_11"/>
<dbReference type="Gene3D" id="3.40.50.10300">
    <property type="entry name" value="CoaB-like"/>
    <property type="match status" value="1"/>
</dbReference>
<accession>C8WAM5</accession>
<feature type="binding site" evidence="3">
    <location>
        <position position="331"/>
    </location>
    <ligand>
        <name>CTP</name>
        <dbReference type="ChEBI" id="CHEBI:37563"/>
    </ligand>
</feature>
<organism evidence="7 8">
    <name type="scientific">Lancefieldella parvula (strain ATCC 33793 / DSM 20469 / CCUG 32760 / JCM 10300 / KCTC 3663 / VPI 0546 / 1246)</name>
    <name type="common">Atopobium parvulum</name>
    <dbReference type="NCBI Taxonomy" id="521095"/>
    <lineage>
        <taxon>Bacteria</taxon>
        <taxon>Bacillati</taxon>
        <taxon>Actinomycetota</taxon>
        <taxon>Coriobacteriia</taxon>
        <taxon>Coriobacteriales</taxon>
        <taxon>Atopobiaceae</taxon>
        <taxon>Lancefieldella</taxon>
    </lineage>
</organism>
<dbReference type="EC" id="6.3.2.5" evidence="3"/>
<keyword evidence="1 3" id="KW-0210">Decarboxylase</keyword>
<name>C8WAM5_LANP1</name>
<comment type="pathway">
    <text evidence="3 4">Cofactor biosynthesis; coenzyme A biosynthesis; CoA from (R)-pantothenate: step 3/5.</text>
</comment>
<comment type="similarity">
    <text evidence="3 4">In the N-terminal section; belongs to the HFCD (homo-oligomeric flavin containing Cys decarboxylase) superfamily.</text>
</comment>
<keyword evidence="3" id="KW-0479">Metal-binding</keyword>
<dbReference type="AlphaFoldDB" id="C8WAM5"/>
<dbReference type="InterPro" id="IPR003382">
    <property type="entry name" value="Flavoprotein"/>
</dbReference>
<dbReference type="GO" id="GO:0071513">
    <property type="term" value="C:phosphopantothenoylcysteine decarboxylase complex"/>
    <property type="evidence" value="ECO:0007669"/>
    <property type="project" value="TreeGrafter"/>
</dbReference>
<dbReference type="eggNOG" id="COG0452">
    <property type="taxonomic scope" value="Bacteria"/>
</dbReference>
<feature type="binding site" evidence="3">
    <location>
        <position position="349"/>
    </location>
    <ligand>
        <name>CTP</name>
        <dbReference type="ChEBI" id="CHEBI:37563"/>
    </ligand>
</feature>
<comment type="function">
    <text evidence="4">Catalyzes two steps in the biosynthesis of coenzyme A. In the first step cysteine is conjugated to 4'-phosphopantothenate to form 4-phosphopantothenoylcysteine, in the latter compound is decarboxylated to form 4'-phosphopantotheine.</text>
</comment>
<evidence type="ECO:0000256" key="1">
    <source>
        <dbReference type="ARBA" id="ARBA00022793"/>
    </source>
</evidence>
<comment type="similarity">
    <text evidence="3 4">In the C-terminal section; belongs to the PPC synthetase family.</text>
</comment>
<feature type="binding site" evidence="3">
    <location>
        <position position="345"/>
    </location>
    <ligand>
        <name>CTP</name>
        <dbReference type="ChEBI" id="CHEBI:37563"/>
    </ligand>
</feature>
<comment type="cofactor">
    <cofactor evidence="3">
        <name>Mg(2+)</name>
        <dbReference type="ChEBI" id="CHEBI:18420"/>
    </cofactor>
</comment>
<comment type="pathway">
    <text evidence="3 4">Cofactor biosynthesis; coenzyme A biosynthesis; CoA from (R)-pantothenate: step 2/5.</text>
</comment>
<evidence type="ECO:0000256" key="4">
    <source>
        <dbReference type="RuleBase" id="RU364078"/>
    </source>
</evidence>
<evidence type="ECO:0000259" key="6">
    <source>
        <dbReference type="Pfam" id="PF04127"/>
    </source>
</evidence>
<keyword evidence="3 4" id="KW-0288">FMN</keyword>
<keyword evidence="8" id="KW-1185">Reference proteome</keyword>
<dbReference type="NCBIfam" id="TIGR00521">
    <property type="entry name" value="coaBC_dfp"/>
    <property type="match status" value="1"/>
</dbReference>
<feature type="region of interest" description="Phosphopantothenate--cysteine ligase" evidence="3">
    <location>
        <begin position="198"/>
        <end position="408"/>
    </location>
</feature>
<gene>
    <name evidence="3" type="primary">coaBC</name>
    <name evidence="7" type="ordered locus">Apar_0734</name>
</gene>
<dbReference type="InterPro" id="IPR007085">
    <property type="entry name" value="DNA/pantothenate-metab_flavo_C"/>
</dbReference>
<dbReference type="RefSeq" id="WP_012808820.1">
    <property type="nucleotide sequence ID" value="NC_013203.1"/>
</dbReference>
<dbReference type="Pfam" id="PF04127">
    <property type="entry name" value="DFP"/>
    <property type="match status" value="1"/>
</dbReference>
<dbReference type="SUPFAM" id="SSF102645">
    <property type="entry name" value="CoaB-like"/>
    <property type="match status" value="1"/>
</dbReference>
<evidence type="ECO:0000313" key="7">
    <source>
        <dbReference type="EMBL" id="ACV51163.1"/>
    </source>
</evidence>
<dbReference type="Proteomes" id="UP000000960">
    <property type="component" value="Chromosome"/>
</dbReference>
<dbReference type="GO" id="GO:0015941">
    <property type="term" value="P:pantothenate catabolic process"/>
    <property type="evidence" value="ECO:0007669"/>
    <property type="project" value="InterPro"/>
</dbReference>
<feature type="active site" description="Proton donor" evidence="3">
    <location>
        <position position="159"/>
    </location>
</feature>
<dbReference type="GO" id="GO:0004633">
    <property type="term" value="F:phosphopantothenoylcysteine decarboxylase activity"/>
    <property type="evidence" value="ECO:0007669"/>
    <property type="project" value="UniProtKB-UniRule"/>
</dbReference>
<dbReference type="Pfam" id="PF02441">
    <property type="entry name" value="Flavoprotein"/>
    <property type="match status" value="1"/>
</dbReference>
<dbReference type="GO" id="GO:0046872">
    <property type="term" value="F:metal ion binding"/>
    <property type="evidence" value="ECO:0007669"/>
    <property type="project" value="UniProtKB-KW"/>
</dbReference>
<dbReference type="InterPro" id="IPR005252">
    <property type="entry name" value="CoaBC"/>
</dbReference>
<dbReference type="PANTHER" id="PTHR14359:SF6">
    <property type="entry name" value="PHOSPHOPANTOTHENOYLCYSTEINE DECARBOXYLASE"/>
    <property type="match status" value="1"/>
</dbReference>
<keyword evidence="3 4" id="KW-0436">Ligase</keyword>
<evidence type="ECO:0000256" key="3">
    <source>
        <dbReference type="HAMAP-Rule" id="MF_02225"/>
    </source>
</evidence>
<feature type="domain" description="DNA/pantothenate metabolism flavoprotein C-terminal" evidence="6">
    <location>
        <begin position="193"/>
        <end position="402"/>
    </location>
</feature>
<dbReference type="HAMAP" id="MF_02225">
    <property type="entry name" value="CoaBC"/>
    <property type="match status" value="1"/>
</dbReference>
<keyword evidence="3" id="KW-0511">Multifunctional enzyme</keyword>
<keyword evidence="2 3" id="KW-0456">Lyase</keyword>
<dbReference type="KEGG" id="apv:Apar_0734"/>
<dbReference type="GO" id="GO:0004632">
    <property type="term" value="F:phosphopantothenate--cysteine ligase activity"/>
    <property type="evidence" value="ECO:0007669"/>
    <property type="project" value="UniProtKB-UniRule"/>
</dbReference>
<comment type="caution">
    <text evidence="3">Lacks conserved residue(s) required for the propagation of feature annotation.</text>
</comment>
<protein>
    <recommendedName>
        <fullName evidence="3">Coenzyme A biosynthesis bifunctional protein CoaBC</fullName>
    </recommendedName>
    <alternativeName>
        <fullName evidence="3">DNA/pantothenate metabolism flavoprotein</fullName>
    </alternativeName>
    <alternativeName>
        <fullName evidence="3">Phosphopantothenoylcysteine synthetase/decarboxylase</fullName>
        <shortName evidence="3">PPCS-PPCDC</shortName>
    </alternativeName>
    <domain>
        <recommendedName>
            <fullName evidence="3">Phosphopantothenoylcysteine decarboxylase</fullName>
            <shortName evidence="3">PPC decarboxylase</shortName>
            <shortName evidence="3">PPC-DC</shortName>
            <ecNumber evidence="3">4.1.1.36</ecNumber>
        </recommendedName>
        <alternativeName>
            <fullName evidence="3">CoaC</fullName>
        </alternativeName>
    </domain>
    <domain>
        <recommendedName>
            <fullName evidence="3">Phosphopantothenate--cysteine ligase</fullName>
            <ecNumber evidence="3">6.3.2.5</ecNumber>
        </recommendedName>
        <alternativeName>
            <fullName evidence="3">CoaB</fullName>
        </alternativeName>
        <alternativeName>
            <fullName evidence="3">Phosphopantothenoylcysteine synthetase</fullName>
            <shortName evidence="3">PPC synthetase</shortName>
            <shortName evidence="3">PPC-S</shortName>
        </alternativeName>
    </domain>
</protein>
<proteinExistence type="inferred from homology"/>
<dbReference type="EMBL" id="CP001721">
    <property type="protein sequence ID" value="ACV51163.1"/>
    <property type="molecule type" value="Genomic_DNA"/>
</dbReference>
<reference evidence="7 8" key="1">
    <citation type="journal article" date="2009" name="Stand. Genomic Sci.">
        <title>Complete genome sequence of Atopobium parvulum type strain (IPP 1246).</title>
        <authorList>
            <person name="Copeland A."/>
            <person name="Sikorski J."/>
            <person name="Lapidus A."/>
            <person name="Nolan M."/>
            <person name="Del Rio T.G."/>
            <person name="Lucas S."/>
            <person name="Chen F."/>
            <person name="Tice H."/>
            <person name="Pitluck S."/>
            <person name="Cheng J.F."/>
            <person name="Pukall R."/>
            <person name="Chertkov O."/>
            <person name="Brettin T."/>
            <person name="Han C."/>
            <person name="Detter J.C."/>
            <person name="Kuske C."/>
            <person name="Bruce D."/>
            <person name="Goodwin L."/>
            <person name="Ivanova N."/>
            <person name="Mavromatis K."/>
            <person name="Mikhailova N."/>
            <person name="Chen A."/>
            <person name="Palaniappan K."/>
            <person name="Chain P."/>
            <person name="Rohde M."/>
            <person name="Goker M."/>
            <person name="Bristow J."/>
            <person name="Eisen J.A."/>
            <person name="Markowitz V."/>
            <person name="Hugenholtz P."/>
            <person name="Kyrpides N.C."/>
            <person name="Klenk H.P."/>
            <person name="Detter J.C."/>
        </authorList>
    </citation>
    <scope>NUCLEOTIDE SEQUENCE [LARGE SCALE GENOMIC DNA]</scope>
    <source>
        <strain evidence="8">ATCC 33793 / DSM 20469 / CCUG 32760 / JCM 10300 / KCTC 3663 / VPI 0546 / 1246</strain>
    </source>
</reference>
<dbReference type="InterPro" id="IPR035929">
    <property type="entry name" value="CoaB-like_sf"/>
</dbReference>
<dbReference type="UniPathway" id="UPA00241">
    <property type="reaction ID" value="UER00353"/>
</dbReference>
<feature type="binding site" evidence="3">
    <location>
        <position position="286"/>
    </location>
    <ligand>
        <name>CTP</name>
        <dbReference type="ChEBI" id="CHEBI:37563"/>
    </ligand>
</feature>
<dbReference type="EC" id="4.1.1.36" evidence="3"/>
<dbReference type="GeneID" id="84806261"/>
<dbReference type="Gene3D" id="3.40.50.1950">
    <property type="entry name" value="Flavin prenyltransferase-like"/>
    <property type="match status" value="1"/>
</dbReference>
<feature type="domain" description="Flavoprotein" evidence="5">
    <location>
        <begin position="10"/>
        <end position="179"/>
    </location>
</feature>
<comment type="function">
    <text evidence="3">Catalyzes two sequential steps in the biosynthesis of coenzyme A. In the first step cysteine is conjugated to 4'-phosphopantothenate to form 4-phosphopantothenoylcysteine. In the second step the latter compound is decarboxylated to form 4'-phosphopantotheine.</text>
</comment>
<comment type="catalytic activity">
    <reaction evidence="3 4">
        <text>N-[(R)-4-phosphopantothenoyl]-L-cysteine + H(+) = (R)-4'-phosphopantetheine + CO2</text>
        <dbReference type="Rhea" id="RHEA:16793"/>
        <dbReference type="ChEBI" id="CHEBI:15378"/>
        <dbReference type="ChEBI" id="CHEBI:16526"/>
        <dbReference type="ChEBI" id="CHEBI:59458"/>
        <dbReference type="ChEBI" id="CHEBI:61723"/>
        <dbReference type="EC" id="4.1.1.36"/>
    </reaction>
</comment>